<feature type="region of interest" description="Disordered" evidence="1">
    <location>
        <begin position="32"/>
        <end position="58"/>
    </location>
</feature>
<dbReference type="AlphaFoldDB" id="A0AAD3DTH1"/>
<dbReference type="EMBL" id="BMAR01000016">
    <property type="protein sequence ID" value="GFR46839.1"/>
    <property type="molecule type" value="Genomic_DNA"/>
</dbReference>
<comment type="caution">
    <text evidence="3">The sequence shown here is derived from an EMBL/GenBank/DDBJ whole genome shotgun (WGS) entry which is preliminary data.</text>
</comment>
<organism evidence="3 4">
    <name type="scientific">Astrephomene gubernaculifera</name>
    <dbReference type="NCBI Taxonomy" id="47775"/>
    <lineage>
        <taxon>Eukaryota</taxon>
        <taxon>Viridiplantae</taxon>
        <taxon>Chlorophyta</taxon>
        <taxon>core chlorophytes</taxon>
        <taxon>Chlorophyceae</taxon>
        <taxon>CS clade</taxon>
        <taxon>Chlamydomonadales</taxon>
        <taxon>Astrephomenaceae</taxon>
        <taxon>Astrephomene</taxon>
    </lineage>
</organism>
<keyword evidence="2" id="KW-0812">Transmembrane</keyword>
<keyword evidence="2" id="KW-1133">Transmembrane helix</keyword>
<feature type="transmembrane region" description="Helical" evidence="2">
    <location>
        <begin position="73"/>
        <end position="94"/>
    </location>
</feature>
<evidence type="ECO:0000313" key="4">
    <source>
        <dbReference type="Proteomes" id="UP001054857"/>
    </source>
</evidence>
<gene>
    <name evidence="3" type="ORF">Agub_g8477</name>
</gene>
<dbReference type="Proteomes" id="UP001054857">
    <property type="component" value="Unassembled WGS sequence"/>
</dbReference>
<evidence type="ECO:0000313" key="3">
    <source>
        <dbReference type="EMBL" id="GFR46839.1"/>
    </source>
</evidence>
<accession>A0AAD3DTH1</accession>
<reference evidence="3 4" key="1">
    <citation type="journal article" date="2021" name="Sci. Rep.">
        <title>Genome sequencing of the multicellular alga Astrephomene provides insights into convergent evolution of germ-soma differentiation.</title>
        <authorList>
            <person name="Yamashita S."/>
            <person name="Yamamoto K."/>
            <person name="Matsuzaki R."/>
            <person name="Suzuki S."/>
            <person name="Yamaguchi H."/>
            <person name="Hirooka S."/>
            <person name="Minakuchi Y."/>
            <person name="Miyagishima S."/>
            <person name="Kawachi M."/>
            <person name="Toyoda A."/>
            <person name="Nozaki H."/>
        </authorList>
    </citation>
    <scope>NUCLEOTIDE SEQUENCE [LARGE SCALE GENOMIC DNA]</scope>
    <source>
        <strain evidence="3 4">NIES-4017</strain>
    </source>
</reference>
<keyword evidence="2" id="KW-0472">Membrane</keyword>
<keyword evidence="4" id="KW-1185">Reference proteome</keyword>
<evidence type="ECO:0000256" key="2">
    <source>
        <dbReference type="SAM" id="Phobius"/>
    </source>
</evidence>
<sequence>MMLTSRHTPFSKPLSRSYAPTVNRTLRLRCRAEQDTPASPKPAVEASPTPGDHVETKQAQLSAPLLRKGQGTAIVTGAISAILGLGYLVLVWLIDSRGGQLQPPPPEAFLP</sequence>
<protein>
    <submittedName>
        <fullName evidence="3">Uncharacterized protein</fullName>
    </submittedName>
</protein>
<name>A0AAD3DTH1_9CHLO</name>
<evidence type="ECO:0000256" key="1">
    <source>
        <dbReference type="SAM" id="MobiDB-lite"/>
    </source>
</evidence>
<proteinExistence type="predicted"/>